<dbReference type="EMBL" id="MPUH01000984">
    <property type="protein sequence ID" value="OMJ71501.1"/>
    <property type="molecule type" value="Genomic_DNA"/>
</dbReference>
<dbReference type="GO" id="GO:0005524">
    <property type="term" value="F:ATP binding"/>
    <property type="evidence" value="ECO:0007669"/>
    <property type="project" value="UniProtKB-UniRule"/>
</dbReference>
<dbReference type="InterPro" id="IPR019821">
    <property type="entry name" value="Kinesin_motor_CS"/>
</dbReference>
<evidence type="ECO:0000256" key="3">
    <source>
        <dbReference type="PROSITE-ProRule" id="PRU00283"/>
    </source>
</evidence>
<dbReference type="PANTHER" id="PTHR47972">
    <property type="entry name" value="KINESIN-LIKE PROTEIN KLP-3"/>
    <property type="match status" value="1"/>
</dbReference>
<sequence length="443" mass="50551">MGTIKEEIKSRIEETLKNLASHLKKRRQSPEPGEIKKPKLVQRSKWNAPLTENTSDRQPQACSQCIELINTLELTKDHMLTLQNEMNALIQENFILKEKLFQSEGLRKIIHTKLQELKGPLRVCCRVKPDLNKYIKYPDGGLGEKAQTISLIRSGYQNDYIFDRVFDEQTRQEEVFEELKPYVQTAIDGGKVCIFSYGQTGSGKTYTLEGSEFDGNITENTGVLPRASVLIFSEINRQNLSNLRVFMSCIEVYLDNITDLLQENKILDRKNTENYCWLEVHNINEFLGYIAAASQKRVTRDTHQNSTSSRSHTIYQIRIEGIGAKNIAIKGKISVIDLAGSEKANPETFTDKTTEEIESMKKITEEAKYINKSLSCLKRVFKCLSQKNTISIPPYRETRLTKVLQKQLQEGLVVVIITVSPDNYPETKESLNFGSTVQIARQV</sequence>
<dbReference type="InterPro" id="IPR036961">
    <property type="entry name" value="Kinesin_motor_dom_sf"/>
</dbReference>
<dbReference type="GO" id="GO:0003777">
    <property type="term" value="F:microtubule motor activity"/>
    <property type="evidence" value="ECO:0007669"/>
    <property type="project" value="InterPro"/>
</dbReference>
<dbReference type="GO" id="GO:0005874">
    <property type="term" value="C:microtubule"/>
    <property type="evidence" value="ECO:0007669"/>
    <property type="project" value="UniProtKB-KW"/>
</dbReference>
<comment type="similarity">
    <text evidence="3 4">Belongs to the TRAFAC class myosin-kinesin ATPase superfamily. Kinesin family.</text>
</comment>
<protein>
    <recommendedName>
        <fullName evidence="4">Kinesin-like protein</fullName>
    </recommendedName>
</protein>
<dbReference type="PROSITE" id="PS50067">
    <property type="entry name" value="KINESIN_MOTOR_2"/>
    <property type="match status" value="1"/>
</dbReference>
<keyword evidence="1 3" id="KW-0547">Nucleotide-binding</keyword>
<dbReference type="GO" id="GO:0007018">
    <property type="term" value="P:microtubule-based movement"/>
    <property type="evidence" value="ECO:0007669"/>
    <property type="project" value="InterPro"/>
</dbReference>
<feature type="region of interest" description="Disordered" evidence="5">
    <location>
        <begin position="21"/>
        <end position="56"/>
    </location>
</feature>
<dbReference type="InterPro" id="IPR027417">
    <property type="entry name" value="P-loop_NTPase"/>
</dbReference>
<dbReference type="SUPFAM" id="SSF52540">
    <property type="entry name" value="P-loop containing nucleoside triphosphate hydrolases"/>
    <property type="match status" value="1"/>
</dbReference>
<evidence type="ECO:0000256" key="2">
    <source>
        <dbReference type="ARBA" id="ARBA00022840"/>
    </source>
</evidence>
<dbReference type="InterPro" id="IPR001752">
    <property type="entry name" value="Kinesin_motor_dom"/>
</dbReference>
<accession>A0A1R2B3X9</accession>
<evidence type="ECO:0000313" key="8">
    <source>
        <dbReference type="Proteomes" id="UP000187209"/>
    </source>
</evidence>
<reference evidence="7 8" key="1">
    <citation type="submission" date="2016-11" db="EMBL/GenBank/DDBJ databases">
        <title>The macronuclear genome of Stentor coeruleus: a giant cell with tiny introns.</title>
        <authorList>
            <person name="Slabodnick M."/>
            <person name="Ruby J.G."/>
            <person name="Reiff S.B."/>
            <person name="Swart E.C."/>
            <person name="Gosai S."/>
            <person name="Prabakaran S."/>
            <person name="Witkowska E."/>
            <person name="Larue G.E."/>
            <person name="Fisher S."/>
            <person name="Freeman R.M."/>
            <person name="Gunawardena J."/>
            <person name="Chu W."/>
            <person name="Stover N.A."/>
            <person name="Gregory B.D."/>
            <person name="Nowacki M."/>
            <person name="Derisi J."/>
            <person name="Roy S.W."/>
            <person name="Marshall W.F."/>
            <person name="Sood P."/>
        </authorList>
    </citation>
    <scope>NUCLEOTIDE SEQUENCE [LARGE SCALE GENOMIC DNA]</scope>
    <source>
        <strain evidence="7">WM001</strain>
    </source>
</reference>
<keyword evidence="4" id="KW-0493">Microtubule</keyword>
<dbReference type="PRINTS" id="PR00380">
    <property type="entry name" value="KINESINHEAVY"/>
</dbReference>
<evidence type="ECO:0000256" key="1">
    <source>
        <dbReference type="ARBA" id="ARBA00022741"/>
    </source>
</evidence>
<organism evidence="7 8">
    <name type="scientific">Stentor coeruleus</name>
    <dbReference type="NCBI Taxonomy" id="5963"/>
    <lineage>
        <taxon>Eukaryota</taxon>
        <taxon>Sar</taxon>
        <taxon>Alveolata</taxon>
        <taxon>Ciliophora</taxon>
        <taxon>Postciliodesmatophora</taxon>
        <taxon>Heterotrichea</taxon>
        <taxon>Heterotrichida</taxon>
        <taxon>Stentoridae</taxon>
        <taxon>Stentor</taxon>
    </lineage>
</organism>
<evidence type="ECO:0000256" key="5">
    <source>
        <dbReference type="SAM" id="MobiDB-lite"/>
    </source>
</evidence>
<dbReference type="Proteomes" id="UP000187209">
    <property type="component" value="Unassembled WGS sequence"/>
</dbReference>
<dbReference type="GO" id="GO:0008017">
    <property type="term" value="F:microtubule binding"/>
    <property type="evidence" value="ECO:0007669"/>
    <property type="project" value="InterPro"/>
</dbReference>
<feature type="domain" description="Kinesin motor" evidence="6">
    <location>
        <begin position="120"/>
        <end position="440"/>
    </location>
</feature>
<dbReference type="InterPro" id="IPR027640">
    <property type="entry name" value="Kinesin-like_fam"/>
</dbReference>
<dbReference type="AlphaFoldDB" id="A0A1R2B3X9"/>
<gene>
    <name evidence="7" type="ORF">SteCoe_30283</name>
</gene>
<keyword evidence="3 4" id="KW-0505">Motor protein</keyword>
<dbReference type="Pfam" id="PF00225">
    <property type="entry name" value="Kinesin"/>
    <property type="match status" value="1"/>
</dbReference>
<dbReference type="SMART" id="SM00129">
    <property type="entry name" value="KISc"/>
    <property type="match status" value="1"/>
</dbReference>
<evidence type="ECO:0000259" key="6">
    <source>
        <dbReference type="PROSITE" id="PS50067"/>
    </source>
</evidence>
<keyword evidence="2 3" id="KW-0067">ATP-binding</keyword>
<feature type="binding site" evidence="3">
    <location>
        <begin position="198"/>
        <end position="205"/>
    </location>
    <ligand>
        <name>ATP</name>
        <dbReference type="ChEBI" id="CHEBI:30616"/>
    </ligand>
</feature>
<comment type="caution">
    <text evidence="7">The sequence shown here is derived from an EMBL/GenBank/DDBJ whole genome shotgun (WGS) entry which is preliminary data.</text>
</comment>
<name>A0A1R2B3X9_9CILI</name>
<keyword evidence="8" id="KW-1185">Reference proteome</keyword>
<dbReference type="OrthoDB" id="3176171at2759"/>
<evidence type="ECO:0000313" key="7">
    <source>
        <dbReference type="EMBL" id="OMJ71501.1"/>
    </source>
</evidence>
<evidence type="ECO:0000256" key="4">
    <source>
        <dbReference type="RuleBase" id="RU000394"/>
    </source>
</evidence>
<dbReference type="PANTHER" id="PTHR47972:SF28">
    <property type="entry name" value="KINESIN-LIKE PROTEIN KLP-3"/>
    <property type="match status" value="1"/>
</dbReference>
<proteinExistence type="inferred from homology"/>
<dbReference type="Gene3D" id="3.40.850.10">
    <property type="entry name" value="Kinesin motor domain"/>
    <property type="match status" value="1"/>
</dbReference>
<dbReference type="PROSITE" id="PS00411">
    <property type="entry name" value="KINESIN_MOTOR_1"/>
    <property type="match status" value="1"/>
</dbReference>